<keyword evidence="3" id="KW-1185">Reference proteome</keyword>
<dbReference type="PANTHER" id="PTHR35722">
    <property type="entry name" value="MAL D 1-ASSOCIATED PROTEIN"/>
    <property type="match status" value="1"/>
</dbReference>
<feature type="region of interest" description="Disordered" evidence="1">
    <location>
        <begin position="127"/>
        <end position="178"/>
    </location>
</feature>
<dbReference type="InterPro" id="IPR053346">
    <property type="entry name" value="Fra_a_1-associated"/>
</dbReference>
<proteinExistence type="predicted"/>
<accession>A0AAV8DAV8</accession>
<name>A0AAV8DAV8_9POAL</name>
<dbReference type="Proteomes" id="UP001140206">
    <property type="component" value="Chromosome 4"/>
</dbReference>
<organism evidence="2 3">
    <name type="scientific">Rhynchospora pubera</name>
    <dbReference type="NCBI Taxonomy" id="906938"/>
    <lineage>
        <taxon>Eukaryota</taxon>
        <taxon>Viridiplantae</taxon>
        <taxon>Streptophyta</taxon>
        <taxon>Embryophyta</taxon>
        <taxon>Tracheophyta</taxon>
        <taxon>Spermatophyta</taxon>
        <taxon>Magnoliopsida</taxon>
        <taxon>Liliopsida</taxon>
        <taxon>Poales</taxon>
        <taxon>Cyperaceae</taxon>
        <taxon>Cyperoideae</taxon>
        <taxon>Rhynchosporeae</taxon>
        <taxon>Rhynchospora</taxon>
    </lineage>
</organism>
<gene>
    <name evidence="2" type="ORF">LUZ62_074115</name>
</gene>
<feature type="compositionally biased region" description="Low complexity" evidence="1">
    <location>
        <begin position="74"/>
        <end position="87"/>
    </location>
</feature>
<sequence>MAEEDCYSCVTRQVFRQRCAPEEVEPGRHVYRCEKTVQTLRDCMGRPTEVIESTTEITEHEMDGSWKGGMNFSIQQRQRQSSSSSPSWDRNTMPGFDDVIEGLERMTEGIMGEIGRITEGAERIGGLFGFPSIPGEEREARSHRGPSFPPKEEEGETDETNETLEPLYSEFADKVTDV</sequence>
<evidence type="ECO:0000313" key="3">
    <source>
        <dbReference type="Proteomes" id="UP001140206"/>
    </source>
</evidence>
<dbReference type="AlphaFoldDB" id="A0AAV8DAV8"/>
<evidence type="ECO:0000256" key="1">
    <source>
        <dbReference type="SAM" id="MobiDB-lite"/>
    </source>
</evidence>
<dbReference type="EMBL" id="JAMFTS010000004">
    <property type="protein sequence ID" value="KAJ4763740.1"/>
    <property type="molecule type" value="Genomic_DNA"/>
</dbReference>
<reference evidence="2" key="1">
    <citation type="submission" date="2022-08" db="EMBL/GenBank/DDBJ databases">
        <authorList>
            <person name="Marques A."/>
        </authorList>
    </citation>
    <scope>NUCLEOTIDE SEQUENCE</scope>
    <source>
        <strain evidence="2">RhyPub2mFocal</strain>
        <tissue evidence="2">Leaves</tissue>
    </source>
</reference>
<comment type="caution">
    <text evidence="2">The sequence shown here is derived from an EMBL/GenBank/DDBJ whole genome shotgun (WGS) entry which is preliminary data.</text>
</comment>
<evidence type="ECO:0000313" key="2">
    <source>
        <dbReference type="EMBL" id="KAJ4763740.1"/>
    </source>
</evidence>
<feature type="region of interest" description="Disordered" evidence="1">
    <location>
        <begin position="74"/>
        <end position="94"/>
    </location>
</feature>
<dbReference type="PANTHER" id="PTHR35722:SF1">
    <property type="entry name" value="MAL D 1-ASSOCIATED PROTEIN"/>
    <property type="match status" value="1"/>
</dbReference>
<protein>
    <submittedName>
        <fullName evidence="2">Mal d 1-associated protein</fullName>
    </submittedName>
</protein>
<feature type="compositionally biased region" description="Acidic residues" evidence="1">
    <location>
        <begin position="153"/>
        <end position="162"/>
    </location>
</feature>